<name>A0A937K402_9CLOT</name>
<organism evidence="2 3">
    <name type="scientific">Clostridium paridis</name>
    <dbReference type="NCBI Taxonomy" id="2803863"/>
    <lineage>
        <taxon>Bacteria</taxon>
        <taxon>Bacillati</taxon>
        <taxon>Bacillota</taxon>
        <taxon>Clostridia</taxon>
        <taxon>Eubacteriales</taxon>
        <taxon>Clostridiaceae</taxon>
        <taxon>Clostridium</taxon>
    </lineage>
</organism>
<sequence>MKKRGFTLIELLCSVAVLMVIISITFVFIKPLVKIINEDKIDEIKVFTEDSICFGKLKSKYTNQYIKVAISDKGISIYDKKGLLIKKYQLPNGYVFKYSNGKNIFLLDPNGEANISTTISVKKGRLEKDVLSITAGSEYINVK</sequence>
<comment type="caution">
    <text evidence="2">The sequence shown here is derived from an EMBL/GenBank/DDBJ whole genome shotgun (WGS) entry which is preliminary data.</text>
</comment>
<dbReference type="NCBIfam" id="TIGR02532">
    <property type="entry name" value="IV_pilin_GFxxxE"/>
    <property type="match status" value="1"/>
</dbReference>
<proteinExistence type="predicted"/>
<evidence type="ECO:0000313" key="3">
    <source>
        <dbReference type="Proteomes" id="UP000623681"/>
    </source>
</evidence>
<feature type="transmembrane region" description="Helical" evidence="1">
    <location>
        <begin position="7"/>
        <end position="29"/>
    </location>
</feature>
<dbReference type="RefSeq" id="WP_202766407.1">
    <property type="nucleotide sequence ID" value="NZ_JAESWA010000017.1"/>
</dbReference>
<dbReference type="AlphaFoldDB" id="A0A937K402"/>
<dbReference type="EMBL" id="JAESWA010000017">
    <property type="protein sequence ID" value="MBL4931033.1"/>
    <property type="molecule type" value="Genomic_DNA"/>
</dbReference>
<evidence type="ECO:0000313" key="2">
    <source>
        <dbReference type="EMBL" id="MBL4931033.1"/>
    </source>
</evidence>
<dbReference type="Proteomes" id="UP000623681">
    <property type="component" value="Unassembled WGS sequence"/>
</dbReference>
<dbReference type="Pfam" id="PF07963">
    <property type="entry name" value="N_methyl"/>
    <property type="match status" value="1"/>
</dbReference>
<keyword evidence="1" id="KW-0472">Membrane</keyword>
<keyword evidence="3" id="KW-1185">Reference proteome</keyword>
<accession>A0A937K402</accession>
<dbReference type="InterPro" id="IPR012902">
    <property type="entry name" value="N_methyl_site"/>
</dbReference>
<reference evidence="2" key="1">
    <citation type="submission" date="2021-01" db="EMBL/GenBank/DDBJ databases">
        <title>Genome public.</title>
        <authorList>
            <person name="Liu C."/>
            <person name="Sun Q."/>
        </authorList>
    </citation>
    <scope>NUCLEOTIDE SEQUENCE</scope>
    <source>
        <strain evidence="2">YIM B02565</strain>
    </source>
</reference>
<gene>
    <name evidence="2" type="ORF">JK634_04385</name>
</gene>
<evidence type="ECO:0000256" key="1">
    <source>
        <dbReference type="SAM" id="Phobius"/>
    </source>
</evidence>
<keyword evidence="1" id="KW-0812">Transmembrane</keyword>
<protein>
    <submittedName>
        <fullName evidence="2">Prepilin-type N-terminal cleavage/methylation domain-containing protein</fullName>
    </submittedName>
</protein>
<keyword evidence="1" id="KW-1133">Transmembrane helix</keyword>